<dbReference type="EMBL" id="UHDP01000001">
    <property type="protein sequence ID" value="SUM43749.1"/>
    <property type="molecule type" value="Genomic_DNA"/>
</dbReference>
<keyword evidence="2" id="KW-0812">Transmembrane</keyword>
<dbReference type="STRING" id="1141106.GCA_000308095_01002"/>
<dbReference type="Proteomes" id="UP000255549">
    <property type="component" value="Unassembled WGS sequence"/>
</dbReference>
<feature type="domain" description="HTH cro/C1-type" evidence="3">
    <location>
        <begin position="7"/>
        <end position="61"/>
    </location>
</feature>
<dbReference type="Pfam" id="PF01381">
    <property type="entry name" value="HTH_3"/>
    <property type="match status" value="1"/>
</dbReference>
<feature type="transmembrane region" description="Helical" evidence="2">
    <location>
        <begin position="164"/>
        <end position="188"/>
    </location>
</feature>
<gene>
    <name evidence="4" type="ORF">NCTC11048_00118</name>
</gene>
<dbReference type="PANTHER" id="PTHR46558:SF15">
    <property type="entry name" value="HELIX-TURN-HELIX DOMAIN PROTEIN"/>
    <property type="match status" value="1"/>
</dbReference>
<keyword evidence="5" id="KW-1185">Reference proteome</keyword>
<evidence type="ECO:0000313" key="4">
    <source>
        <dbReference type="EMBL" id="SUM43749.1"/>
    </source>
</evidence>
<keyword evidence="1" id="KW-0238">DNA-binding</keyword>
<dbReference type="RefSeq" id="WP_019168779.1">
    <property type="nucleotide sequence ID" value="NZ_CAIB01000169.1"/>
</dbReference>
<dbReference type="OrthoDB" id="9812495at2"/>
<keyword evidence="2" id="KW-1133">Transmembrane helix</keyword>
<dbReference type="InterPro" id="IPR010982">
    <property type="entry name" value="Lambda_DNA-bd_dom_sf"/>
</dbReference>
<dbReference type="PANTHER" id="PTHR46558">
    <property type="entry name" value="TRACRIPTIONAL REGULATORY PROTEIN-RELATED-RELATED"/>
    <property type="match status" value="1"/>
</dbReference>
<dbReference type="AlphaFoldDB" id="A0A380FXY5"/>
<feature type="transmembrane region" description="Helical" evidence="2">
    <location>
        <begin position="81"/>
        <end position="103"/>
    </location>
</feature>
<dbReference type="PROSITE" id="PS50943">
    <property type="entry name" value="HTH_CROC1"/>
    <property type="match status" value="1"/>
</dbReference>
<organism evidence="4 5">
    <name type="scientific">Staphylococcus intermedius NCTC 11048</name>
    <dbReference type="NCBI Taxonomy" id="1141106"/>
    <lineage>
        <taxon>Bacteria</taxon>
        <taxon>Bacillati</taxon>
        <taxon>Bacillota</taxon>
        <taxon>Bacilli</taxon>
        <taxon>Bacillales</taxon>
        <taxon>Staphylococcaceae</taxon>
        <taxon>Staphylococcus</taxon>
        <taxon>Staphylococcus intermedius group</taxon>
    </lineage>
</organism>
<dbReference type="Gene3D" id="1.10.260.40">
    <property type="entry name" value="lambda repressor-like DNA-binding domains"/>
    <property type="match status" value="1"/>
</dbReference>
<dbReference type="SUPFAM" id="SSF47413">
    <property type="entry name" value="lambda repressor-like DNA-binding domains"/>
    <property type="match status" value="1"/>
</dbReference>
<protein>
    <submittedName>
        <fullName evidence="4">Transcriptional regulator</fullName>
    </submittedName>
</protein>
<accession>A0A380FXY5</accession>
<feature type="transmembrane region" description="Helical" evidence="2">
    <location>
        <begin position="109"/>
        <end position="126"/>
    </location>
</feature>
<reference evidence="4 5" key="1">
    <citation type="submission" date="2018-06" db="EMBL/GenBank/DDBJ databases">
        <authorList>
            <consortium name="Pathogen Informatics"/>
            <person name="Doyle S."/>
        </authorList>
    </citation>
    <scope>NUCLEOTIDE SEQUENCE [LARGE SCALE GENOMIC DNA]</scope>
    <source>
        <strain evidence="5">NCTC 11048</strain>
    </source>
</reference>
<sequence>MNLGNQIKENRKKFNLSQEDISKKIFVSRQTISNWETGKSYPDIQNLLILCELFDSSLDELVKGDLKVMERKVAEVSMSKYTKIMVIFIALAALSIGPSLYYLDGYLSFIPPLILWLIGMYGAMKLEKIKKNLNIKNYKEIIAYMESKGINEVKRSKNTWKHKMVEILILISFCVIFILITLISILLFRI</sequence>
<dbReference type="CDD" id="cd00093">
    <property type="entry name" value="HTH_XRE"/>
    <property type="match status" value="1"/>
</dbReference>
<evidence type="ECO:0000256" key="1">
    <source>
        <dbReference type="ARBA" id="ARBA00023125"/>
    </source>
</evidence>
<dbReference type="InterPro" id="IPR001387">
    <property type="entry name" value="Cro/C1-type_HTH"/>
</dbReference>
<proteinExistence type="predicted"/>
<name>A0A380FXY5_STAIN</name>
<evidence type="ECO:0000256" key="2">
    <source>
        <dbReference type="SAM" id="Phobius"/>
    </source>
</evidence>
<dbReference type="SMART" id="SM00530">
    <property type="entry name" value="HTH_XRE"/>
    <property type="match status" value="1"/>
</dbReference>
<dbReference type="GO" id="GO:0003677">
    <property type="term" value="F:DNA binding"/>
    <property type="evidence" value="ECO:0007669"/>
    <property type="project" value="UniProtKB-KW"/>
</dbReference>
<keyword evidence="2" id="KW-0472">Membrane</keyword>
<evidence type="ECO:0000259" key="3">
    <source>
        <dbReference type="PROSITE" id="PS50943"/>
    </source>
</evidence>
<evidence type="ECO:0000313" key="5">
    <source>
        <dbReference type="Proteomes" id="UP000255549"/>
    </source>
</evidence>